<dbReference type="Proteomes" id="UP000713479">
    <property type="component" value="Unassembled WGS sequence"/>
</dbReference>
<keyword evidence="1" id="KW-0472">Membrane</keyword>
<keyword evidence="1" id="KW-0812">Transmembrane</keyword>
<name>A0A8T3VGD2_9EURY</name>
<proteinExistence type="predicted"/>
<dbReference type="Pfam" id="PF10066">
    <property type="entry name" value="DUF2304"/>
    <property type="match status" value="1"/>
</dbReference>
<feature type="transmembrane region" description="Helical" evidence="1">
    <location>
        <begin position="69"/>
        <end position="88"/>
    </location>
</feature>
<protein>
    <submittedName>
        <fullName evidence="2">DUF2304 family protein</fullName>
    </submittedName>
</protein>
<dbReference type="AlphaFoldDB" id="A0A8T3VGD2"/>
<accession>A0A8T3VGD2</accession>
<reference evidence="2" key="1">
    <citation type="submission" date="2019-04" db="EMBL/GenBank/DDBJ databases">
        <title>Evolution of Biomass-Degrading Anaerobic Consortia Revealed by Metagenomics.</title>
        <authorList>
            <person name="Peng X."/>
        </authorList>
    </citation>
    <scope>NUCLEOTIDE SEQUENCE</scope>
    <source>
        <strain evidence="2">SIG13</strain>
    </source>
</reference>
<comment type="caution">
    <text evidence="2">The sequence shown here is derived from an EMBL/GenBank/DDBJ whole genome shotgun (WGS) entry which is preliminary data.</text>
</comment>
<evidence type="ECO:0000256" key="1">
    <source>
        <dbReference type="SAM" id="Phobius"/>
    </source>
</evidence>
<evidence type="ECO:0000313" key="2">
    <source>
        <dbReference type="EMBL" id="MBE6510273.1"/>
    </source>
</evidence>
<dbReference type="InterPro" id="IPR019277">
    <property type="entry name" value="DUF2304"/>
</dbReference>
<dbReference type="EMBL" id="SUTF01000004">
    <property type="protein sequence ID" value="MBE6510273.1"/>
    <property type="molecule type" value="Genomic_DNA"/>
</dbReference>
<organism evidence="2 3">
    <name type="scientific">Methanobrevibacter millerae</name>
    <dbReference type="NCBI Taxonomy" id="230361"/>
    <lineage>
        <taxon>Archaea</taxon>
        <taxon>Methanobacteriati</taxon>
        <taxon>Methanobacteriota</taxon>
        <taxon>Methanomada group</taxon>
        <taxon>Methanobacteria</taxon>
        <taxon>Methanobacteriales</taxon>
        <taxon>Methanobacteriaceae</taxon>
        <taxon>Methanobrevibacter</taxon>
    </lineage>
</organism>
<keyword evidence="1" id="KW-1133">Transmembrane helix</keyword>
<sequence>MYLYALIFPIISIIAIIWFITRYFKGKNSLATVVLWSIFWIIVSLFAIFPNMSITFARLFGITRGLDFIIILVFVVLFYTVLKLYFIVDKMQNDMNTLVKEVALNNEISVDDEEE</sequence>
<feature type="transmembrane region" description="Helical" evidence="1">
    <location>
        <begin position="31"/>
        <end position="49"/>
    </location>
</feature>
<feature type="transmembrane region" description="Helical" evidence="1">
    <location>
        <begin position="6"/>
        <end position="24"/>
    </location>
</feature>
<gene>
    <name evidence="2" type="ORF">E7Z74_03255</name>
</gene>
<evidence type="ECO:0000313" key="3">
    <source>
        <dbReference type="Proteomes" id="UP000713479"/>
    </source>
</evidence>